<dbReference type="EMBL" id="BMKF01000001">
    <property type="protein sequence ID" value="GGB65924.1"/>
    <property type="molecule type" value="Genomic_DNA"/>
</dbReference>
<dbReference type="Pfam" id="PF07715">
    <property type="entry name" value="Plug"/>
    <property type="match status" value="1"/>
</dbReference>
<dbReference type="PANTHER" id="PTHR30069">
    <property type="entry name" value="TONB-DEPENDENT OUTER MEMBRANE RECEPTOR"/>
    <property type="match status" value="1"/>
</dbReference>
<evidence type="ECO:0000313" key="14">
    <source>
        <dbReference type="EMBL" id="GGB65924.1"/>
    </source>
</evidence>
<comment type="subcellular location">
    <subcellularLocation>
        <location evidence="1">Cell outer membrane</location>
        <topology evidence="1">Multi-pass membrane protein</topology>
    </subcellularLocation>
</comment>
<evidence type="ECO:0000256" key="7">
    <source>
        <dbReference type="ARBA" id="ARBA00023136"/>
    </source>
</evidence>
<dbReference type="Gene3D" id="2.170.130.10">
    <property type="entry name" value="TonB-dependent receptor, plug domain"/>
    <property type="match status" value="1"/>
</dbReference>
<accession>A0ABQ1JFH3</accession>
<keyword evidence="8 14" id="KW-0675">Receptor</keyword>
<keyword evidence="5 11" id="KW-0732">Signal</keyword>
<dbReference type="SUPFAM" id="SSF56935">
    <property type="entry name" value="Porins"/>
    <property type="match status" value="1"/>
</dbReference>
<dbReference type="Pfam" id="PF00593">
    <property type="entry name" value="TonB_dep_Rec_b-barrel"/>
    <property type="match status" value="1"/>
</dbReference>
<evidence type="ECO:0000313" key="15">
    <source>
        <dbReference type="Proteomes" id="UP000628854"/>
    </source>
</evidence>
<evidence type="ECO:0000256" key="3">
    <source>
        <dbReference type="ARBA" id="ARBA00022452"/>
    </source>
</evidence>
<feature type="chain" id="PRO_5045867541" evidence="11">
    <location>
        <begin position="22"/>
        <end position="685"/>
    </location>
</feature>
<protein>
    <submittedName>
        <fullName evidence="14">TonB-dependent receptor</fullName>
    </submittedName>
</protein>
<dbReference type="PANTHER" id="PTHR30069:SF29">
    <property type="entry name" value="HEMOGLOBIN AND HEMOGLOBIN-HAPTOGLOBIN-BINDING PROTEIN 1-RELATED"/>
    <property type="match status" value="1"/>
</dbReference>
<keyword evidence="7 10" id="KW-0472">Membrane</keyword>
<feature type="domain" description="TonB-dependent receptor plug" evidence="13">
    <location>
        <begin position="34"/>
        <end position="114"/>
    </location>
</feature>
<evidence type="ECO:0000259" key="13">
    <source>
        <dbReference type="Pfam" id="PF07715"/>
    </source>
</evidence>
<dbReference type="Proteomes" id="UP000628854">
    <property type="component" value="Unassembled WGS sequence"/>
</dbReference>
<dbReference type="Gene3D" id="2.40.170.20">
    <property type="entry name" value="TonB-dependent receptor, beta-barrel domain"/>
    <property type="match status" value="1"/>
</dbReference>
<evidence type="ECO:0000256" key="6">
    <source>
        <dbReference type="ARBA" id="ARBA00023077"/>
    </source>
</evidence>
<comment type="similarity">
    <text evidence="10">Belongs to the TonB-dependent receptor family.</text>
</comment>
<proteinExistence type="inferred from homology"/>
<keyword evidence="3" id="KW-1134">Transmembrane beta strand</keyword>
<dbReference type="InterPro" id="IPR039426">
    <property type="entry name" value="TonB-dep_rcpt-like"/>
</dbReference>
<keyword evidence="15" id="KW-1185">Reference proteome</keyword>
<evidence type="ECO:0000256" key="2">
    <source>
        <dbReference type="ARBA" id="ARBA00022448"/>
    </source>
</evidence>
<gene>
    <name evidence="14" type="ORF">GCM10011503_13440</name>
</gene>
<evidence type="ECO:0000256" key="9">
    <source>
        <dbReference type="ARBA" id="ARBA00023237"/>
    </source>
</evidence>
<keyword evidence="2" id="KW-0813">Transport</keyword>
<organism evidence="14 15">
    <name type="scientific">Henriciella pelagia</name>
    <dbReference type="NCBI Taxonomy" id="1977912"/>
    <lineage>
        <taxon>Bacteria</taxon>
        <taxon>Pseudomonadati</taxon>
        <taxon>Pseudomonadota</taxon>
        <taxon>Alphaproteobacteria</taxon>
        <taxon>Hyphomonadales</taxon>
        <taxon>Hyphomonadaceae</taxon>
        <taxon>Henriciella</taxon>
    </lineage>
</organism>
<reference evidence="15" key="1">
    <citation type="journal article" date="2019" name="Int. J. Syst. Evol. Microbiol.">
        <title>The Global Catalogue of Microorganisms (GCM) 10K type strain sequencing project: providing services to taxonomists for standard genome sequencing and annotation.</title>
        <authorList>
            <consortium name="The Broad Institute Genomics Platform"/>
            <consortium name="The Broad Institute Genome Sequencing Center for Infectious Disease"/>
            <person name="Wu L."/>
            <person name="Ma J."/>
        </authorList>
    </citation>
    <scope>NUCLEOTIDE SEQUENCE [LARGE SCALE GENOMIC DNA]</scope>
    <source>
        <strain evidence="15">CGMCC 1.15928</strain>
    </source>
</reference>
<dbReference type="InterPro" id="IPR037066">
    <property type="entry name" value="Plug_dom_sf"/>
</dbReference>
<keyword evidence="6 10" id="KW-0798">TonB box</keyword>
<evidence type="ECO:0000256" key="1">
    <source>
        <dbReference type="ARBA" id="ARBA00004571"/>
    </source>
</evidence>
<feature type="domain" description="TonB-dependent receptor-like beta-barrel" evidence="12">
    <location>
        <begin position="199"/>
        <end position="601"/>
    </location>
</feature>
<comment type="caution">
    <text evidence="14">The sequence shown here is derived from an EMBL/GenBank/DDBJ whole genome shotgun (WGS) entry which is preliminary data.</text>
</comment>
<evidence type="ECO:0000256" key="4">
    <source>
        <dbReference type="ARBA" id="ARBA00022692"/>
    </source>
</evidence>
<feature type="signal peptide" evidence="11">
    <location>
        <begin position="1"/>
        <end position="21"/>
    </location>
</feature>
<dbReference type="InterPro" id="IPR036942">
    <property type="entry name" value="Beta-barrel_TonB_sf"/>
</dbReference>
<evidence type="ECO:0000256" key="10">
    <source>
        <dbReference type="RuleBase" id="RU003357"/>
    </source>
</evidence>
<dbReference type="RefSeq" id="WP_084394548.1">
    <property type="nucleotide sequence ID" value="NZ_BMKF01000001.1"/>
</dbReference>
<keyword evidence="9" id="KW-0998">Cell outer membrane</keyword>
<evidence type="ECO:0000256" key="8">
    <source>
        <dbReference type="ARBA" id="ARBA00023170"/>
    </source>
</evidence>
<evidence type="ECO:0000256" key="5">
    <source>
        <dbReference type="ARBA" id="ARBA00022729"/>
    </source>
</evidence>
<name>A0ABQ1JFH3_9PROT</name>
<evidence type="ECO:0000256" key="11">
    <source>
        <dbReference type="SAM" id="SignalP"/>
    </source>
</evidence>
<evidence type="ECO:0000259" key="12">
    <source>
        <dbReference type="Pfam" id="PF00593"/>
    </source>
</evidence>
<dbReference type="InterPro" id="IPR000531">
    <property type="entry name" value="Beta-barrel_TonB"/>
</dbReference>
<keyword evidence="4" id="KW-0812">Transmembrane</keyword>
<dbReference type="InterPro" id="IPR012910">
    <property type="entry name" value="Plug_dom"/>
</dbReference>
<sequence length="685" mass="75793">MNFKTAILAGTVLIVPVTATAMELSDASGEPVGTVFTMEDFSQFSPSTALDMVSRIPGFAIREENSEERGLGQAEGNVLINGRRVAGKSLTLRDALNRIPATNVEKIELVDGATLDIPGLSGQVANVIATVNGVSGTWEWRSRFRENLPPYLHGGNVSVTGRQNTLAWTLGLKSNPIRGGATGPEYVYDANRNLIETRDEDVNNIGDEAGISGALEWTPLNGSVANLNAEYNIFQIDTREISERFPEDGSPARFRRFNNAEDEWNSEIGGDFEFALGPGRLKTIALWRFEHSPVISGVRTIDENGNLTERSIFEQTVDEGESILRSEYGWQPAPGRDWQIALEGAFNFLEAEAGLQSLDGSGVLVPVPLDKANSRVEEKRAEINVTHGRRLSGKLSVQASLGAEYSELSQSGGASQTREFTRPKGFLSAAYEVNDKLTVNAKLAREVGQLNFFDFISSVNVNSGNGNQGNPDIVPQQSWESEVELEKDFGPAGAHTIKFYYENIEDIVDRVPFGPDAEGPGNLDEAKRYGIATNGTFKFAPLGLEGLQLEYELEARKSEIEDPLTGETRRINDDLILGGFFDLRYDVPNTDWAVGFGGERFDNAPFVRLDERHYFELRPVYTFLYLEHKDIFGMTGQIEYFNVFDADEQFTRQVYTPRRDGALLFREDRSWRAGPILSISLKGSF</sequence>